<dbReference type="STRING" id="686832.A0A0C3CZX8"/>
<name>A0A0C3CZX8_HEBCY</name>
<evidence type="ECO:0000313" key="2">
    <source>
        <dbReference type="EMBL" id="KIM49714.1"/>
    </source>
</evidence>
<accession>A0A0C3CZX8</accession>
<evidence type="ECO:0000313" key="3">
    <source>
        <dbReference type="Proteomes" id="UP000053424"/>
    </source>
</evidence>
<protein>
    <submittedName>
        <fullName evidence="2">Uncharacterized protein</fullName>
    </submittedName>
</protein>
<reference evidence="2 3" key="1">
    <citation type="submission" date="2014-04" db="EMBL/GenBank/DDBJ databases">
        <authorList>
            <consortium name="DOE Joint Genome Institute"/>
            <person name="Kuo A."/>
            <person name="Gay G."/>
            <person name="Dore J."/>
            <person name="Kohler A."/>
            <person name="Nagy L.G."/>
            <person name="Floudas D."/>
            <person name="Copeland A."/>
            <person name="Barry K.W."/>
            <person name="Cichocki N."/>
            <person name="Veneault-Fourrey C."/>
            <person name="LaButti K."/>
            <person name="Lindquist E.A."/>
            <person name="Lipzen A."/>
            <person name="Lundell T."/>
            <person name="Morin E."/>
            <person name="Murat C."/>
            <person name="Sun H."/>
            <person name="Tunlid A."/>
            <person name="Henrissat B."/>
            <person name="Grigoriev I.V."/>
            <person name="Hibbett D.S."/>
            <person name="Martin F."/>
            <person name="Nordberg H.P."/>
            <person name="Cantor M.N."/>
            <person name="Hua S.X."/>
        </authorList>
    </citation>
    <scope>NUCLEOTIDE SEQUENCE [LARGE SCALE GENOMIC DNA]</scope>
    <source>
        <strain evidence="3">h7</strain>
    </source>
</reference>
<dbReference type="OrthoDB" id="3351939at2759"/>
<reference evidence="3" key="2">
    <citation type="submission" date="2015-01" db="EMBL/GenBank/DDBJ databases">
        <title>Evolutionary Origins and Diversification of the Mycorrhizal Mutualists.</title>
        <authorList>
            <consortium name="DOE Joint Genome Institute"/>
            <consortium name="Mycorrhizal Genomics Consortium"/>
            <person name="Kohler A."/>
            <person name="Kuo A."/>
            <person name="Nagy L.G."/>
            <person name="Floudas D."/>
            <person name="Copeland A."/>
            <person name="Barry K.W."/>
            <person name="Cichocki N."/>
            <person name="Veneault-Fourrey C."/>
            <person name="LaButti K."/>
            <person name="Lindquist E.A."/>
            <person name="Lipzen A."/>
            <person name="Lundell T."/>
            <person name="Morin E."/>
            <person name="Murat C."/>
            <person name="Riley R."/>
            <person name="Ohm R."/>
            <person name="Sun H."/>
            <person name="Tunlid A."/>
            <person name="Henrissat B."/>
            <person name="Grigoriev I.V."/>
            <person name="Hibbett D.S."/>
            <person name="Martin F."/>
        </authorList>
    </citation>
    <scope>NUCLEOTIDE SEQUENCE [LARGE SCALE GENOMIC DNA]</scope>
    <source>
        <strain evidence="3">h7</strain>
    </source>
</reference>
<keyword evidence="3" id="KW-1185">Reference proteome</keyword>
<dbReference type="Gene3D" id="1.20.1280.50">
    <property type="match status" value="1"/>
</dbReference>
<dbReference type="HOGENOM" id="CLU_852732_0_0_1"/>
<dbReference type="Proteomes" id="UP000053424">
    <property type="component" value="Unassembled WGS sequence"/>
</dbReference>
<feature type="compositionally biased region" description="Pro residues" evidence="1">
    <location>
        <begin position="234"/>
        <end position="248"/>
    </location>
</feature>
<sequence>MPELGNLRTETISSIRGTLNDLIPIASLPPEILEEIFDICVSWLYTYTSHQKPKKHRLAWTQVCQSWRRISLSSSRLWAYIDLCDARFADEFLVRSKQTPLSLVTTPKHNSSPLTLTTDKLTIHAHRLRSIDVFLSPDEMVLLFQSIGPNLWTVASLSLKLPPMKSTLLLNIAIPSVRRLNLDGVAVPWETCQNLTSLSLRGVNQEYTPSISEMYLIFMKSPRLQSIRLENYTPPNPDISLPPQPQSPSQPESHFIHLAHLTDLTISTNAPTATTLLSRLSLTPTTRLQLHLSLSDDLHTLFPRSGLPHAPNTAHLLPIHTIRLSQ</sequence>
<evidence type="ECO:0000256" key="1">
    <source>
        <dbReference type="SAM" id="MobiDB-lite"/>
    </source>
</evidence>
<organism evidence="2 3">
    <name type="scientific">Hebeloma cylindrosporum</name>
    <dbReference type="NCBI Taxonomy" id="76867"/>
    <lineage>
        <taxon>Eukaryota</taxon>
        <taxon>Fungi</taxon>
        <taxon>Dikarya</taxon>
        <taxon>Basidiomycota</taxon>
        <taxon>Agaricomycotina</taxon>
        <taxon>Agaricomycetes</taxon>
        <taxon>Agaricomycetidae</taxon>
        <taxon>Agaricales</taxon>
        <taxon>Agaricineae</taxon>
        <taxon>Hymenogastraceae</taxon>
        <taxon>Hebeloma</taxon>
    </lineage>
</organism>
<dbReference type="AlphaFoldDB" id="A0A0C3CZX8"/>
<gene>
    <name evidence="2" type="ORF">M413DRAFT_114927</name>
</gene>
<dbReference type="EMBL" id="KN831768">
    <property type="protein sequence ID" value="KIM49714.1"/>
    <property type="molecule type" value="Genomic_DNA"/>
</dbReference>
<feature type="region of interest" description="Disordered" evidence="1">
    <location>
        <begin position="232"/>
        <end position="252"/>
    </location>
</feature>
<proteinExistence type="predicted"/>